<reference evidence="11 12" key="1">
    <citation type="journal article" date="2021" name="MBio">
        <title>A New Model Trypanosomatid, Novymonas esmeraldas: Genomic Perception of Its 'Candidatus Pandoraea novymonadis' Endosymbiont.</title>
        <authorList>
            <person name="Zakharova A."/>
            <person name="Saura A."/>
            <person name="Butenko A."/>
            <person name="Podesvova L."/>
            <person name="Warmusova S."/>
            <person name="Kostygov A.Y."/>
            <person name="Nenarokova A."/>
            <person name="Lukes J."/>
            <person name="Opperdoes F.R."/>
            <person name="Yurchenko V."/>
        </authorList>
    </citation>
    <scope>NUCLEOTIDE SEQUENCE [LARGE SCALE GENOMIC DNA]</scope>
    <source>
        <strain evidence="11 12">E262AT.01</strain>
    </source>
</reference>
<accession>A0AAW0F4A2</accession>
<proteinExistence type="inferred from homology"/>
<gene>
    <name evidence="11" type="ORF">NESM_000169000</name>
</gene>
<dbReference type="EC" id="1.1.99.2" evidence="7"/>
<evidence type="ECO:0000256" key="6">
    <source>
        <dbReference type="ARBA" id="ARBA00037941"/>
    </source>
</evidence>
<evidence type="ECO:0000313" key="11">
    <source>
        <dbReference type="EMBL" id="KAK7201088.1"/>
    </source>
</evidence>
<evidence type="ECO:0000256" key="1">
    <source>
        <dbReference type="ARBA" id="ARBA00001974"/>
    </source>
</evidence>
<sequence>MLQLDYCVVGGGIVGLAIGAALSSMGSVAVLERGPRLIQETSSRNSGVVHSGLYYPADSLKTQLCMAGNANIWRLQRRFPDLIRARRIGKWIGACDAAEASTLEDLTQKMRQRDIPYELISAAMARREEPLLQMHTIVNSTSTGIVDVHSLADFYQGVVEQSSEGYVLCDSEVTRVDLPAGYPCRADTPPIRVMVGKTGDRDGEAYTVGVRRAVVCAAGLHANVLWSRMCCDGTPLRPPPTHRLYACKGRYAGYRGAPPLSRLVYPCPLPNLVGLGVHSVVDMAGHLRFGPDATYVDDFEDVRVAQNPLDEQVFLDGQHAAVRRYVPSIQRERMFADFAGIRPKLAAAGDEFRDFLIEAIDGVRDGGASAGEPVMQPVTLGGVQASGNPTVVWVNGIESPGLTASSAIADLIASWLAGPEQRARKPALWSEE</sequence>
<dbReference type="Pfam" id="PF01266">
    <property type="entry name" value="DAO"/>
    <property type="match status" value="1"/>
</dbReference>
<comment type="similarity">
    <text evidence="6">Belongs to the L2HGDH family.</text>
</comment>
<dbReference type="Gene3D" id="3.30.9.10">
    <property type="entry name" value="D-Amino Acid Oxidase, subunit A, domain 2"/>
    <property type="match status" value="1"/>
</dbReference>
<protein>
    <recommendedName>
        <fullName evidence="8">L-2-hydroxyglutarate dehydrogenase, mitochondrial</fullName>
        <ecNumber evidence="7">1.1.99.2</ecNumber>
    </recommendedName>
</protein>
<evidence type="ECO:0000259" key="10">
    <source>
        <dbReference type="Pfam" id="PF01266"/>
    </source>
</evidence>
<organism evidence="11 12">
    <name type="scientific">Novymonas esmeraldas</name>
    <dbReference type="NCBI Taxonomy" id="1808958"/>
    <lineage>
        <taxon>Eukaryota</taxon>
        <taxon>Discoba</taxon>
        <taxon>Euglenozoa</taxon>
        <taxon>Kinetoplastea</taxon>
        <taxon>Metakinetoplastina</taxon>
        <taxon>Trypanosomatida</taxon>
        <taxon>Trypanosomatidae</taxon>
        <taxon>Novymonas</taxon>
    </lineage>
</organism>
<keyword evidence="9" id="KW-1133">Transmembrane helix</keyword>
<evidence type="ECO:0000256" key="2">
    <source>
        <dbReference type="ARBA" id="ARBA00022630"/>
    </source>
</evidence>
<dbReference type="PANTHER" id="PTHR43104">
    <property type="entry name" value="L-2-HYDROXYGLUTARATE DEHYDROGENASE, MITOCHONDRIAL"/>
    <property type="match status" value="1"/>
</dbReference>
<keyword evidence="2" id="KW-0285">Flavoprotein</keyword>
<keyword evidence="3" id="KW-0274">FAD</keyword>
<keyword evidence="9" id="KW-0472">Membrane</keyword>
<evidence type="ECO:0000256" key="9">
    <source>
        <dbReference type="SAM" id="Phobius"/>
    </source>
</evidence>
<evidence type="ECO:0000313" key="12">
    <source>
        <dbReference type="Proteomes" id="UP001430356"/>
    </source>
</evidence>
<dbReference type="GO" id="GO:0047545">
    <property type="term" value="F:(S)-2-hydroxyglutarate dehydrogenase activity"/>
    <property type="evidence" value="ECO:0007669"/>
    <property type="project" value="UniProtKB-EC"/>
</dbReference>
<dbReference type="EMBL" id="JAECZO010000011">
    <property type="protein sequence ID" value="KAK7201088.1"/>
    <property type="molecule type" value="Genomic_DNA"/>
</dbReference>
<feature type="domain" description="FAD dependent oxidoreductase" evidence="10">
    <location>
        <begin position="5"/>
        <end position="415"/>
    </location>
</feature>
<dbReference type="InterPro" id="IPR006076">
    <property type="entry name" value="FAD-dep_OxRdtase"/>
</dbReference>
<comment type="cofactor">
    <cofactor evidence="1">
        <name>FAD</name>
        <dbReference type="ChEBI" id="CHEBI:57692"/>
    </cofactor>
</comment>
<evidence type="ECO:0000256" key="4">
    <source>
        <dbReference type="ARBA" id="ARBA00023002"/>
    </source>
</evidence>
<evidence type="ECO:0000256" key="3">
    <source>
        <dbReference type="ARBA" id="ARBA00022827"/>
    </source>
</evidence>
<dbReference type="InterPro" id="IPR036188">
    <property type="entry name" value="FAD/NAD-bd_sf"/>
</dbReference>
<comment type="caution">
    <text evidence="11">The sequence shown here is derived from an EMBL/GenBank/DDBJ whole genome shotgun (WGS) entry which is preliminary data.</text>
</comment>
<name>A0AAW0F4A2_9TRYP</name>
<evidence type="ECO:0000256" key="7">
    <source>
        <dbReference type="ARBA" id="ARBA00038878"/>
    </source>
</evidence>
<comment type="catalytic activity">
    <reaction evidence="5">
        <text>(S)-2-hydroxyglutarate + A = 2-oxoglutarate + AH2</text>
        <dbReference type="Rhea" id="RHEA:21252"/>
        <dbReference type="ChEBI" id="CHEBI:13193"/>
        <dbReference type="ChEBI" id="CHEBI:16782"/>
        <dbReference type="ChEBI" id="CHEBI:16810"/>
        <dbReference type="ChEBI" id="CHEBI:17499"/>
        <dbReference type="EC" id="1.1.99.2"/>
    </reaction>
</comment>
<feature type="transmembrane region" description="Helical" evidence="9">
    <location>
        <begin position="12"/>
        <end position="31"/>
    </location>
</feature>
<dbReference type="Proteomes" id="UP001430356">
    <property type="component" value="Unassembled WGS sequence"/>
</dbReference>
<evidence type="ECO:0000256" key="5">
    <source>
        <dbReference type="ARBA" id="ARBA00036066"/>
    </source>
</evidence>
<keyword evidence="9" id="KW-0812">Transmembrane</keyword>
<dbReference type="AlphaFoldDB" id="A0AAW0F4A2"/>
<dbReference type="PANTHER" id="PTHR43104:SF4">
    <property type="entry name" value="L-2-HYDROXYGLUTARATE DEHYDROGENASE, MITOCHONDRIAL"/>
    <property type="match status" value="1"/>
</dbReference>
<keyword evidence="12" id="KW-1185">Reference proteome</keyword>
<dbReference type="SUPFAM" id="SSF51905">
    <property type="entry name" value="FAD/NAD(P)-binding domain"/>
    <property type="match status" value="1"/>
</dbReference>
<evidence type="ECO:0000256" key="8">
    <source>
        <dbReference type="ARBA" id="ARBA00041137"/>
    </source>
</evidence>
<keyword evidence="4" id="KW-0560">Oxidoreductase</keyword>
<dbReference type="Gene3D" id="3.50.50.60">
    <property type="entry name" value="FAD/NAD(P)-binding domain"/>
    <property type="match status" value="1"/>
</dbReference>